<gene>
    <name evidence="2" type="ORF">EIZ62_29150</name>
</gene>
<reference evidence="2 3" key="1">
    <citation type="submission" date="2018-12" db="EMBL/GenBank/DDBJ databases">
        <title>Complete genome sequence of Streptomyces ficellus NRRL8067, the producer of ficellomycin, feldamycin and nojirimycin.</title>
        <authorList>
            <person name="Zhang H."/>
            <person name="Yue R."/>
            <person name="Liu Y."/>
            <person name="Li M."/>
            <person name="Mu H."/>
            <person name="Zhang J."/>
        </authorList>
    </citation>
    <scope>NUCLEOTIDE SEQUENCE [LARGE SCALE GENOMIC DNA]</scope>
    <source>
        <strain evidence="2 3">NRRL 8067</strain>
    </source>
</reference>
<dbReference type="EMBL" id="CP034279">
    <property type="protein sequence ID" value="QGV81874.1"/>
    <property type="molecule type" value="Genomic_DNA"/>
</dbReference>
<dbReference type="RefSeq" id="WP_156695610.1">
    <property type="nucleotide sequence ID" value="NZ_CP034279.1"/>
</dbReference>
<evidence type="ECO:0000259" key="1">
    <source>
        <dbReference type="PROSITE" id="PS50234"/>
    </source>
</evidence>
<accession>A0A6I6FF81</accession>
<protein>
    <submittedName>
        <fullName evidence="2">VWA domain-containing protein</fullName>
    </submittedName>
</protein>
<dbReference type="Gene3D" id="3.40.50.410">
    <property type="entry name" value="von Willebrand factor, type A domain"/>
    <property type="match status" value="1"/>
</dbReference>
<dbReference type="KEGG" id="sfic:EIZ62_29150"/>
<dbReference type="PROSITE" id="PS50234">
    <property type="entry name" value="VWFA"/>
    <property type="match status" value="1"/>
</dbReference>
<feature type="domain" description="VWFA" evidence="1">
    <location>
        <begin position="14"/>
        <end position="202"/>
    </location>
</feature>
<name>A0A6I6FF81_9ACTN</name>
<sequence>MPYERKIKRNQRTYVVILIDQSGSMDTPMAATGRAKSQEVTDALNRLLLELIRAAAPTGRDVKDYYDVSIFGYNHTVRSLFAGKLAGRDSVSVGELYAAPAAMRQREMVTTDADGNEHRATVHDPVWVTASASGKTSMAAAFAHVLPLLEEWVEENPASFPPIVINLTDGIPTDEGLHENVQRIRSLSTADGQVLVFNLHVSAESKDTCRFPVTAEGLPPEGQLLYGISSVLPDVLREQAQGLHMDAPHGCRGLVFNGNVVDITKVLRIGTLA</sequence>
<evidence type="ECO:0000313" key="2">
    <source>
        <dbReference type="EMBL" id="QGV81874.1"/>
    </source>
</evidence>
<evidence type="ECO:0000313" key="3">
    <source>
        <dbReference type="Proteomes" id="UP000422572"/>
    </source>
</evidence>
<keyword evidence="3" id="KW-1185">Reference proteome</keyword>
<organism evidence="2 3">
    <name type="scientific">Streptomyces ficellus</name>
    <dbReference type="NCBI Taxonomy" id="1977088"/>
    <lineage>
        <taxon>Bacteria</taxon>
        <taxon>Bacillati</taxon>
        <taxon>Actinomycetota</taxon>
        <taxon>Actinomycetes</taxon>
        <taxon>Kitasatosporales</taxon>
        <taxon>Streptomycetaceae</taxon>
        <taxon>Streptomyces</taxon>
    </lineage>
</organism>
<dbReference type="SUPFAM" id="SSF53300">
    <property type="entry name" value="vWA-like"/>
    <property type="match status" value="1"/>
</dbReference>
<dbReference type="InterPro" id="IPR002035">
    <property type="entry name" value="VWF_A"/>
</dbReference>
<dbReference type="InterPro" id="IPR036465">
    <property type="entry name" value="vWFA_dom_sf"/>
</dbReference>
<dbReference type="OrthoDB" id="7605323at2"/>
<dbReference type="AlphaFoldDB" id="A0A6I6FF81"/>
<dbReference type="Proteomes" id="UP000422572">
    <property type="component" value="Chromosome"/>
</dbReference>
<proteinExistence type="predicted"/>